<evidence type="ECO:0000313" key="2">
    <source>
        <dbReference type="Proteomes" id="UP000218811"/>
    </source>
</evidence>
<evidence type="ECO:0000313" key="1">
    <source>
        <dbReference type="EMBL" id="PCH43518.1"/>
    </source>
</evidence>
<protein>
    <submittedName>
        <fullName evidence="1">Uncharacterized protein</fullName>
    </submittedName>
</protein>
<name>A0A2H3K081_WOLCO</name>
<proteinExistence type="predicted"/>
<dbReference type="AlphaFoldDB" id="A0A2H3K081"/>
<keyword evidence="2" id="KW-1185">Reference proteome</keyword>
<dbReference type="EMBL" id="KB468146">
    <property type="protein sequence ID" value="PCH43518.1"/>
    <property type="molecule type" value="Genomic_DNA"/>
</dbReference>
<reference evidence="1 2" key="1">
    <citation type="journal article" date="2012" name="Science">
        <title>The Paleozoic origin of enzymatic lignin decomposition reconstructed from 31 fungal genomes.</title>
        <authorList>
            <person name="Floudas D."/>
            <person name="Binder M."/>
            <person name="Riley R."/>
            <person name="Barry K."/>
            <person name="Blanchette R.A."/>
            <person name="Henrissat B."/>
            <person name="Martinez A.T."/>
            <person name="Otillar R."/>
            <person name="Spatafora J.W."/>
            <person name="Yadav J.S."/>
            <person name="Aerts A."/>
            <person name="Benoit I."/>
            <person name="Boyd A."/>
            <person name="Carlson A."/>
            <person name="Copeland A."/>
            <person name="Coutinho P.M."/>
            <person name="de Vries R.P."/>
            <person name="Ferreira P."/>
            <person name="Findley K."/>
            <person name="Foster B."/>
            <person name="Gaskell J."/>
            <person name="Glotzer D."/>
            <person name="Gorecki P."/>
            <person name="Heitman J."/>
            <person name="Hesse C."/>
            <person name="Hori C."/>
            <person name="Igarashi K."/>
            <person name="Jurgens J.A."/>
            <person name="Kallen N."/>
            <person name="Kersten P."/>
            <person name="Kohler A."/>
            <person name="Kuees U."/>
            <person name="Kumar T.K.A."/>
            <person name="Kuo A."/>
            <person name="LaButti K."/>
            <person name="Larrondo L.F."/>
            <person name="Lindquist E."/>
            <person name="Ling A."/>
            <person name="Lombard V."/>
            <person name="Lucas S."/>
            <person name="Lundell T."/>
            <person name="Martin R."/>
            <person name="McLaughlin D.J."/>
            <person name="Morgenstern I."/>
            <person name="Morin E."/>
            <person name="Murat C."/>
            <person name="Nagy L.G."/>
            <person name="Nolan M."/>
            <person name="Ohm R.A."/>
            <person name="Patyshakuliyeva A."/>
            <person name="Rokas A."/>
            <person name="Ruiz-Duenas F.J."/>
            <person name="Sabat G."/>
            <person name="Salamov A."/>
            <person name="Samejima M."/>
            <person name="Schmutz J."/>
            <person name="Slot J.C."/>
            <person name="St John F."/>
            <person name="Stenlid J."/>
            <person name="Sun H."/>
            <person name="Sun S."/>
            <person name="Syed K."/>
            <person name="Tsang A."/>
            <person name="Wiebenga A."/>
            <person name="Young D."/>
            <person name="Pisabarro A."/>
            <person name="Eastwood D.C."/>
            <person name="Martin F."/>
            <person name="Cullen D."/>
            <person name="Grigoriev I.V."/>
            <person name="Hibbett D.S."/>
        </authorList>
    </citation>
    <scope>NUCLEOTIDE SEQUENCE [LARGE SCALE GENOMIC DNA]</scope>
    <source>
        <strain evidence="1 2">MD-104</strain>
    </source>
</reference>
<sequence length="146" mass="15795">MDMYGCGWMVRRTFASIVTYAWPCIICCSCTRIVDRGMTGCTPCCCVVLGIIDVPPVLMLLMQCFVELKRETGYESSRHRGIDSGMSGIVMVHSSFHARLVLTSATDATIINLADRAADRKVSQPGAGMCVAAANRSLIRVGSTHA</sequence>
<dbReference type="Proteomes" id="UP000218811">
    <property type="component" value="Unassembled WGS sequence"/>
</dbReference>
<gene>
    <name evidence="1" type="ORF">WOLCODRAFT_122099</name>
</gene>
<organism evidence="1 2">
    <name type="scientific">Wolfiporia cocos (strain MD-104)</name>
    <name type="common">Brown rot fungus</name>
    <dbReference type="NCBI Taxonomy" id="742152"/>
    <lineage>
        <taxon>Eukaryota</taxon>
        <taxon>Fungi</taxon>
        <taxon>Dikarya</taxon>
        <taxon>Basidiomycota</taxon>
        <taxon>Agaricomycotina</taxon>
        <taxon>Agaricomycetes</taxon>
        <taxon>Polyporales</taxon>
        <taxon>Phaeolaceae</taxon>
        <taxon>Wolfiporia</taxon>
    </lineage>
</organism>
<accession>A0A2H3K081</accession>